<keyword evidence="4" id="KW-1185">Reference proteome</keyword>
<dbReference type="EMBL" id="JAFEKC020000011">
    <property type="protein sequence ID" value="KAK0512116.1"/>
    <property type="molecule type" value="Genomic_DNA"/>
</dbReference>
<comment type="caution">
    <text evidence="3">The sequence shown here is derived from an EMBL/GenBank/DDBJ whole genome shotgun (WGS) entry which is preliminary data.</text>
</comment>
<evidence type="ECO:0000313" key="3">
    <source>
        <dbReference type="EMBL" id="KAK0512116.1"/>
    </source>
</evidence>
<feature type="region of interest" description="Disordered" evidence="2">
    <location>
        <begin position="1"/>
        <end position="66"/>
    </location>
</feature>
<evidence type="ECO:0000256" key="2">
    <source>
        <dbReference type="SAM" id="MobiDB-lite"/>
    </source>
</evidence>
<organism evidence="3 4">
    <name type="scientific">Cladonia borealis</name>
    <dbReference type="NCBI Taxonomy" id="184061"/>
    <lineage>
        <taxon>Eukaryota</taxon>
        <taxon>Fungi</taxon>
        <taxon>Dikarya</taxon>
        <taxon>Ascomycota</taxon>
        <taxon>Pezizomycotina</taxon>
        <taxon>Lecanoromycetes</taxon>
        <taxon>OSLEUM clade</taxon>
        <taxon>Lecanoromycetidae</taxon>
        <taxon>Lecanorales</taxon>
        <taxon>Lecanorineae</taxon>
        <taxon>Cladoniaceae</taxon>
        <taxon>Cladonia</taxon>
    </lineage>
</organism>
<proteinExistence type="predicted"/>
<dbReference type="AlphaFoldDB" id="A0AA39R128"/>
<accession>A0AA39R128</accession>
<feature type="compositionally biased region" description="Polar residues" evidence="2">
    <location>
        <begin position="47"/>
        <end position="62"/>
    </location>
</feature>
<reference evidence="3" key="1">
    <citation type="submission" date="2023-03" db="EMBL/GenBank/DDBJ databases">
        <title>Complete genome of Cladonia borealis.</title>
        <authorList>
            <person name="Park H."/>
        </authorList>
    </citation>
    <scope>NUCLEOTIDE SEQUENCE</scope>
    <source>
        <strain evidence="3">ANT050790</strain>
    </source>
</reference>
<evidence type="ECO:0000256" key="1">
    <source>
        <dbReference type="SAM" id="Coils"/>
    </source>
</evidence>
<gene>
    <name evidence="3" type="ORF">JMJ35_005244</name>
</gene>
<feature type="coiled-coil region" evidence="1">
    <location>
        <begin position="428"/>
        <end position="462"/>
    </location>
</feature>
<feature type="compositionally biased region" description="Basic and acidic residues" evidence="2">
    <location>
        <begin position="1"/>
        <end position="11"/>
    </location>
</feature>
<feature type="compositionally biased region" description="Polar residues" evidence="2">
    <location>
        <begin position="21"/>
        <end position="37"/>
    </location>
</feature>
<protein>
    <submittedName>
        <fullName evidence="3">Uncharacterized protein</fullName>
    </submittedName>
</protein>
<evidence type="ECO:0000313" key="4">
    <source>
        <dbReference type="Proteomes" id="UP001166286"/>
    </source>
</evidence>
<dbReference type="Proteomes" id="UP001166286">
    <property type="component" value="Unassembled WGS sequence"/>
</dbReference>
<name>A0AA39R128_9LECA</name>
<keyword evidence="1" id="KW-0175">Coiled coil</keyword>
<sequence length="483" mass="55865">MDSSDMIRRDPQWVTDDASIESESPASNQDAAQNSPVQERGSPIPDTESTASHQDVAQNSPIQGRGQAIEEIVGGITRLPHMRWHEHDVHDVVGLSAACRSYYQKVEEILDLMYKYLELRHQQEDRNRIPHGMMIENLRWRKNPLFLIIGRGEEYQFLRDSRMFRNSQRYYTPSFTNAEMSLLQQFYDGNIPERIESALGVAVDCIKVDAEYRHTGAEPFAVRHVEELSAEVLGQIVYFHYCRKISLQARQESRIEELEATVNNTSTVQDDLRAQNARLLDSLHRAGQQAETAESTLRQQAQTTVNNMLTVQNELEAERTLRQQAEASRVGSVRGAEHRLRDEYARQHDEWYHDLRNYRTDREQYGPAFRDSVEAPGRASGDDRSWLYLRRETNDLFAHLDIANDAQVHLEAGLNIVRLQLNHACRERDNLQGQLQHALRAQDNLQGQLQHALQESDNLQGQLRHAQAYDHPQYHQRGWPYPQ</sequence>